<reference evidence="6 7" key="1">
    <citation type="journal article" date="2010" name="Stand. Genomic Sci.">
        <title>Complete genome sequence of Intrasporangium calvum type strain (7 KIP).</title>
        <authorList>
            <person name="Del Rio T.G."/>
            <person name="Chertkov O."/>
            <person name="Yasawong M."/>
            <person name="Lucas S."/>
            <person name="Deshpande S."/>
            <person name="Cheng J.F."/>
            <person name="Detter C."/>
            <person name="Tapia R."/>
            <person name="Han C."/>
            <person name="Goodwin L."/>
            <person name="Pitluck S."/>
            <person name="Liolios K."/>
            <person name="Ivanova N."/>
            <person name="Mavromatis K."/>
            <person name="Pati A."/>
            <person name="Chen A."/>
            <person name="Palaniappan K."/>
            <person name="Land M."/>
            <person name="Hauser L."/>
            <person name="Chang Y.J."/>
            <person name="Jeffries C.D."/>
            <person name="Rohde M."/>
            <person name="Pukall R."/>
            <person name="Sikorski J."/>
            <person name="Goker M."/>
            <person name="Woyke T."/>
            <person name="Bristow J."/>
            <person name="Eisen J.A."/>
            <person name="Markowitz V."/>
            <person name="Hugenholtz P."/>
            <person name="Kyrpides N.C."/>
            <person name="Klenk H.P."/>
            <person name="Lapidus A."/>
        </authorList>
    </citation>
    <scope>NUCLEOTIDE SEQUENCE [LARGE SCALE GENOMIC DNA]</scope>
    <source>
        <strain evidence="7">ATCC 23552 / DSM 43043 / JCM 3097 / NBRC 12989 / 7 KIP</strain>
    </source>
</reference>
<evidence type="ECO:0000256" key="4">
    <source>
        <dbReference type="ARBA" id="ARBA00023033"/>
    </source>
</evidence>
<dbReference type="RefSeq" id="WP_013491811.1">
    <property type="nucleotide sequence ID" value="NC_014830.1"/>
</dbReference>
<name>E6SCT8_INTC7</name>
<dbReference type="SUPFAM" id="SSF51679">
    <property type="entry name" value="Bacterial luciferase-like"/>
    <property type="match status" value="1"/>
</dbReference>
<evidence type="ECO:0000259" key="5">
    <source>
        <dbReference type="Pfam" id="PF00296"/>
    </source>
</evidence>
<dbReference type="PANTHER" id="PTHR42847:SF4">
    <property type="entry name" value="ALKANESULFONATE MONOOXYGENASE-RELATED"/>
    <property type="match status" value="1"/>
</dbReference>
<keyword evidence="4" id="KW-0503">Monooxygenase</keyword>
<sequence>MDLGFALPVSGAWSSTESIRLVARRAEELGYASLWTFQRLLHPTHADWGATYVSVHDPIVVLAHAAALTQRVRLGVAVLNAPFAPPLVLAKQLTTLDVLSDGRLDVGLGLGWAAEEFDAVGVPLSERVARTVETVQALRAIWGPDPVHFEGRHVHLEEAIVQPKPVQRPHPPLLMGGSVPAALRRVGRLADGWITASRQDLRRVGEDIATVREAAARADRDPDALRFVVRGVVRLDREVGGRGGRRLLTGSLSQVRGDLDRLAEQGVTEVFVDPNFNPDVVSPTAEPDHSLSVGLDLLEQLAPASRPAS</sequence>
<dbReference type="Gene3D" id="3.20.20.30">
    <property type="entry name" value="Luciferase-like domain"/>
    <property type="match status" value="1"/>
</dbReference>
<keyword evidence="1" id="KW-0285">Flavoprotein</keyword>
<evidence type="ECO:0000256" key="2">
    <source>
        <dbReference type="ARBA" id="ARBA00022643"/>
    </source>
</evidence>
<accession>E6SCT8</accession>
<dbReference type="STRING" id="710696.Intca_0968"/>
<dbReference type="GO" id="GO:0046306">
    <property type="term" value="P:alkanesulfonate catabolic process"/>
    <property type="evidence" value="ECO:0007669"/>
    <property type="project" value="TreeGrafter"/>
</dbReference>
<evidence type="ECO:0000313" key="7">
    <source>
        <dbReference type="Proteomes" id="UP000008914"/>
    </source>
</evidence>
<evidence type="ECO:0000256" key="1">
    <source>
        <dbReference type="ARBA" id="ARBA00022630"/>
    </source>
</evidence>
<dbReference type="InterPro" id="IPR050172">
    <property type="entry name" value="SsuD_RutA_monooxygenase"/>
</dbReference>
<feature type="domain" description="Luciferase-like" evidence="5">
    <location>
        <begin position="17"/>
        <end position="235"/>
    </location>
</feature>
<dbReference type="Proteomes" id="UP000008914">
    <property type="component" value="Chromosome"/>
</dbReference>
<proteinExistence type="predicted"/>
<dbReference type="HOGENOM" id="CLU_027853_7_1_11"/>
<dbReference type="NCBIfam" id="TIGR03619">
    <property type="entry name" value="F420_Rv2161c"/>
    <property type="match status" value="1"/>
</dbReference>
<dbReference type="InterPro" id="IPR011251">
    <property type="entry name" value="Luciferase-like_dom"/>
</dbReference>
<dbReference type="Pfam" id="PF00296">
    <property type="entry name" value="Bac_luciferase"/>
    <property type="match status" value="1"/>
</dbReference>
<dbReference type="GO" id="GO:0008726">
    <property type="term" value="F:alkanesulfonate monooxygenase activity"/>
    <property type="evidence" value="ECO:0007669"/>
    <property type="project" value="TreeGrafter"/>
</dbReference>
<keyword evidence="7" id="KW-1185">Reference proteome</keyword>
<protein>
    <submittedName>
        <fullName evidence="6">F420-dependent oxidoreductase</fullName>
    </submittedName>
</protein>
<evidence type="ECO:0000313" key="6">
    <source>
        <dbReference type="EMBL" id="ADU47493.1"/>
    </source>
</evidence>
<dbReference type="AlphaFoldDB" id="E6SCT8"/>
<dbReference type="KEGG" id="ica:Intca_0968"/>
<keyword evidence="2" id="KW-0288">FMN</keyword>
<dbReference type="InterPro" id="IPR036661">
    <property type="entry name" value="Luciferase-like_sf"/>
</dbReference>
<evidence type="ECO:0000256" key="3">
    <source>
        <dbReference type="ARBA" id="ARBA00023002"/>
    </source>
</evidence>
<organism evidence="6 7">
    <name type="scientific">Intrasporangium calvum (strain ATCC 23552 / DSM 43043 / JCM 3097 / NBRC 12989 / NCIMB 10167 / NRRL B-3866 / 7 KIP)</name>
    <dbReference type="NCBI Taxonomy" id="710696"/>
    <lineage>
        <taxon>Bacteria</taxon>
        <taxon>Bacillati</taxon>
        <taxon>Actinomycetota</taxon>
        <taxon>Actinomycetes</taxon>
        <taxon>Micrococcales</taxon>
        <taxon>Intrasporangiaceae</taxon>
        <taxon>Intrasporangium</taxon>
    </lineage>
</organism>
<keyword evidence="3" id="KW-0560">Oxidoreductase</keyword>
<dbReference type="OrthoDB" id="7903015at2"/>
<dbReference type="InterPro" id="IPR019921">
    <property type="entry name" value="Lucif-like_OxRdtase_Rv2161c"/>
</dbReference>
<dbReference type="PANTHER" id="PTHR42847">
    <property type="entry name" value="ALKANESULFONATE MONOOXYGENASE"/>
    <property type="match status" value="1"/>
</dbReference>
<gene>
    <name evidence="6" type="ordered locus">Intca_0968</name>
</gene>
<dbReference type="EMBL" id="CP002343">
    <property type="protein sequence ID" value="ADU47493.1"/>
    <property type="molecule type" value="Genomic_DNA"/>
</dbReference>
<dbReference type="eggNOG" id="COG2141">
    <property type="taxonomic scope" value="Bacteria"/>
</dbReference>